<accession>A0A917A4L5</accession>
<reference evidence="2" key="2">
    <citation type="submission" date="2020-09" db="EMBL/GenBank/DDBJ databases">
        <authorList>
            <person name="Sun Q."/>
            <person name="Zhou Y."/>
        </authorList>
    </citation>
    <scope>NUCLEOTIDE SEQUENCE</scope>
    <source>
        <strain evidence="2">CGMCC 1.15367</strain>
    </source>
</reference>
<dbReference type="EMBL" id="BMIQ01000015">
    <property type="protein sequence ID" value="GGE24867.1"/>
    <property type="molecule type" value="Genomic_DNA"/>
</dbReference>
<comment type="caution">
    <text evidence="2">The sequence shown here is derived from an EMBL/GenBank/DDBJ whole genome shotgun (WGS) entry which is preliminary data.</text>
</comment>
<protein>
    <submittedName>
        <fullName evidence="2">Uncharacterized protein</fullName>
    </submittedName>
</protein>
<organism evidence="2 3">
    <name type="scientific">Aureimonas endophytica</name>
    <dbReference type="NCBI Taxonomy" id="2027858"/>
    <lineage>
        <taxon>Bacteria</taxon>
        <taxon>Pseudomonadati</taxon>
        <taxon>Pseudomonadota</taxon>
        <taxon>Alphaproteobacteria</taxon>
        <taxon>Hyphomicrobiales</taxon>
        <taxon>Aurantimonadaceae</taxon>
        <taxon>Aureimonas</taxon>
    </lineage>
</organism>
<keyword evidence="3" id="KW-1185">Reference proteome</keyword>
<dbReference type="Proteomes" id="UP000644699">
    <property type="component" value="Unassembled WGS sequence"/>
</dbReference>
<feature type="region of interest" description="Disordered" evidence="1">
    <location>
        <begin position="91"/>
        <end position="147"/>
    </location>
</feature>
<gene>
    <name evidence="2" type="ORF">GCM10011390_50370</name>
</gene>
<evidence type="ECO:0000256" key="1">
    <source>
        <dbReference type="SAM" id="MobiDB-lite"/>
    </source>
</evidence>
<reference evidence="2" key="1">
    <citation type="journal article" date="2014" name="Int. J. Syst. Evol. Microbiol.">
        <title>Complete genome sequence of Corynebacterium casei LMG S-19264T (=DSM 44701T), isolated from a smear-ripened cheese.</title>
        <authorList>
            <consortium name="US DOE Joint Genome Institute (JGI-PGF)"/>
            <person name="Walter F."/>
            <person name="Albersmeier A."/>
            <person name="Kalinowski J."/>
            <person name="Ruckert C."/>
        </authorList>
    </citation>
    <scope>NUCLEOTIDE SEQUENCE</scope>
    <source>
        <strain evidence="2">CGMCC 1.15367</strain>
    </source>
</reference>
<evidence type="ECO:0000313" key="3">
    <source>
        <dbReference type="Proteomes" id="UP000644699"/>
    </source>
</evidence>
<sequence>MLGLHFCPISSKRYDFLAQAWGKCAVVEHGQINLRVPDDAKDTLKGVADKIRRDSGFLARLKRFMDEDDGERSAFLAERMDRLERRVADLETARGGTAPAPHASALPRQENMFDPPEGDADSSGTAWATGEGRGRRLTPAGKAEMQRRIAAGERDNEIAAALGVRPNSVVQARKASAAG</sequence>
<dbReference type="AlphaFoldDB" id="A0A917A4L5"/>
<name>A0A917A4L5_9HYPH</name>
<evidence type="ECO:0000313" key="2">
    <source>
        <dbReference type="EMBL" id="GGE24867.1"/>
    </source>
</evidence>
<proteinExistence type="predicted"/>